<dbReference type="GeneTree" id="ENSGT00950000186121"/>
<proteinExistence type="predicted"/>
<sequence>MSISTGWGLGLGRLHAFPERLAARGLRQVHAGAPGPGGLLTKDLCAREFEALRGQMMVGGSQSMDLRRP</sequence>
<keyword evidence="2" id="KW-1185">Reference proteome</keyword>
<organism evidence="1 2">
    <name type="scientific">Canis lupus dingo</name>
    <name type="common">dingo</name>
    <dbReference type="NCBI Taxonomy" id="286419"/>
    <lineage>
        <taxon>Eukaryota</taxon>
        <taxon>Metazoa</taxon>
        <taxon>Chordata</taxon>
        <taxon>Craniata</taxon>
        <taxon>Vertebrata</taxon>
        <taxon>Euteleostomi</taxon>
        <taxon>Mammalia</taxon>
        <taxon>Eutheria</taxon>
        <taxon>Laurasiatheria</taxon>
        <taxon>Carnivora</taxon>
        <taxon>Caniformia</taxon>
        <taxon>Canidae</taxon>
        <taxon>Canis</taxon>
    </lineage>
</organism>
<evidence type="ECO:0000313" key="1">
    <source>
        <dbReference type="Ensembl" id="ENSCAFP00020005690.1"/>
    </source>
</evidence>
<dbReference type="AlphaFoldDB" id="A0A8C0JVM3"/>
<evidence type="ECO:0000313" key="2">
    <source>
        <dbReference type="Proteomes" id="UP000694391"/>
    </source>
</evidence>
<reference evidence="1" key="1">
    <citation type="submission" date="2025-08" db="UniProtKB">
        <authorList>
            <consortium name="Ensembl"/>
        </authorList>
    </citation>
    <scope>IDENTIFICATION</scope>
</reference>
<reference evidence="1" key="2">
    <citation type="submission" date="2025-09" db="UniProtKB">
        <authorList>
            <consortium name="Ensembl"/>
        </authorList>
    </citation>
    <scope>IDENTIFICATION</scope>
</reference>
<dbReference type="Proteomes" id="UP000694391">
    <property type="component" value="Unplaced"/>
</dbReference>
<accession>A0A8C0JVM3</accession>
<dbReference type="Ensembl" id="ENSCAFT00020006577.1">
    <property type="protein sequence ID" value="ENSCAFP00020005690.1"/>
    <property type="gene ID" value="ENSCAFG00020004636.1"/>
</dbReference>
<protein>
    <submittedName>
        <fullName evidence="1">Uncharacterized protein</fullName>
    </submittedName>
</protein>
<name>A0A8C0JVM3_CANLU</name>